<dbReference type="Proteomes" id="UP000619265">
    <property type="component" value="Unassembled WGS sequence"/>
</dbReference>
<dbReference type="Pfam" id="PF22936">
    <property type="entry name" value="Pol_BBD"/>
    <property type="match status" value="1"/>
</dbReference>
<reference evidence="2" key="1">
    <citation type="submission" date="2015-10" db="EMBL/GenBank/DDBJ databases">
        <authorList>
            <person name="Martinez-Garcia P.J."/>
            <person name="Crepeau M.W."/>
            <person name="Puiu D."/>
            <person name="Gonzalez-Ibeas D."/>
            <person name="Whalen J."/>
            <person name="Stevens K."/>
            <person name="Paul R."/>
            <person name="Butterfield T."/>
            <person name="Britton M."/>
            <person name="Reagan R."/>
            <person name="Chakraborty S."/>
            <person name="Walawage S.L."/>
            <person name="Vasquez-Gross H.A."/>
            <person name="Cardeno C."/>
            <person name="Famula R."/>
            <person name="Pratt K."/>
            <person name="Kuruganti S."/>
            <person name="Aradhya M.K."/>
            <person name="Leslie C.A."/>
            <person name="Dandekar A.M."/>
            <person name="Salzberg S.L."/>
            <person name="Wegrzyn J.L."/>
            <person name="Langley C.H."/>
            <person name="Neale D.B."/>
        </authorList>
    </citation>
    <scope>NUCLEOTIDE SEQUENCE</scope>
    <source>
        <tissue evidence="2">Leaves</tissue>
    </source>
</reference>
<organism evidence="2 3">
    <name type="scientific">Juglans regia</name>
    <name type="common">English walnut</name>
    <dbReference type="NCBI Taxonomy" id="51240"/>
    <lineage>
        <taxon>Eukaryota</taxon>
        <taxon>Viridiplantae</taxon>
        <taxon>Streptophyta</taxon>
        <taxon>Embryophyta</taxon>
        <taxon>Tracheophyta</taxon>
        <taxon>Spermatophyta</taxon>
        <taxon>Magnoliopsida</taxon>
        <taxon>eudicotyledons</taxon>
        <taxon>Gunneridae</taxon>
        <taxon>Pentapetalae</taxon>
        <taxon>rosids</taxon>
        <taxon>fabids</taxon>
        <taxon>Fagales</taxon>
        <taxon>Juglandaceae</taxon>
        <taxon>Juglans</taxon>
    </lineage>
</organism>
<feature type="domain" description="Retrovirus-related Pol polyprotein from transposon TNT 1-94-like beta-barrel" evidence="1">
    <location>
        <begin position="184"/>
        <end position="260"/>
    </location>
</feature>
<dbReference type="AlphaFoldDB" id="A0A833XMS2"/>
<evidence type="ECO:0000313" key="2">
    <source>
        <dbReference type="EMBL" id="KAF5469988.1"/>
    </source>
</evidence>
<dbReference type="Gramene" id="Jr05_02870_p1">
    <property type="protein sequence ID" value="cds.Jr05_02870_p1"/>
    <property type="gene ID" value="Jr05_02870"/>
</dbReference>
<comment type="caution">
    <text evidence="2">The sequence shown here is derived from an EMBL/GenBank/DDBJ whole genome shotgun (WGS) entry which is preliminary data.</text>
</comment>
<gene>
    <name evidence="2" type="ORF">F2P56_010542</name>
</gene>
<name>A0A833XMS2_JUGRE</name>
<dbReference type="PANTHER" id="PTHR47481">
    <property type="match status" value="1"/>
</dbReference>
<evidence type="ECO:0000313" key="3">
    <source>
        <dbReference type="Proteomes" id="UP000619265"/>
    </source>
</evidence>
<accession>A0A833XMS2</accession>
<dbReference type="PANTHER" id="PTHR47481:SF10">
    <property type="entry name" value="COPIA-LIKE POLYPROTEIN_RETROTRANSPOSON"/>
    <property type="match status" value="1"/>
</dbReference>
<dbReference type="EMBL" id="LIHL02000005">
    <property type="protein sequence ID" value="KAF5469988.1"/>
    <property type="molecule type" value="Genomic_DNA"/>
</dbReference>
<proteinExistence type="predicted"/>
<reference evidence="2" key="2">
    <citation type="submission" date="2020-03" db="EMBL/GenBank/DDBJ databases">
        <title>Walnut 2.0.</title>
        <authorList>
            <person name="Marrano A."/>
            <person name="Britton M."/>
            <person name="Zimin A.V."/>
            <person name="Zaini P.A."/>
            <person name="Workman R."/>
            <person name="Puiu D."/>
            <person name="Bianco L."/>
            <person name="Allen B.J."/>
            <person name="Troggio M."/>
            <person name="Leslie C.A."/>
            <person name="Timp W."/>
            <person name="Dendekar A."/>
            <person name="Salzberg S.L."/>
            <person name="Neale D.B."/>
        </authorList>
    </citation>
    <scope>NUCLEOTIDE SEQUENCE</scope>
    <source>
        <tissue evidence="2">Leaves</tissue>
    </source>
</reference>
<evidence type="ECO:0000259" key="1">
    <source>
        <dbReference type="Pfam" id="PF22936"/>
    </source>
</evidence>
<protein>
    <recommendedName>
        <fullName evidence="1">Retrovirus-related Pol polyprotein from transposon TNT 1-94-like beta-barrel domain-containing protein</fullName>
    </recommendedName>
</protein>
<sequence length="338" mass="37759">MTDYYNKVRSLASTLIASGHPLNDVELSIYLLAGLGTEYESLVTSLITRPYSLFPHQIFSYLLNHESRLSHQTQTFLSGTTVAANNTSKYTPHAHPSRGRGNSFLGGRQGQCNGRGIIPQPPQQPYSFFLYPDMRHVCQVCYKPSHLASACYYRYDHVYPTPPPPTFTANYSTLNSAPTSSTTWFPDTNATHHFTYDVQNLNVDSSLYQGSDQVCIGDGSGLPSQHVGSTHFNTNNGKFLLKNLLHVPCISRNLLSVRQFFHDNNVFFEFHSSMFFVKDARSQETLLQGRVKDGMYVFQSAVVPRSTTAQAFLGVQTLAQLWHSQLGHPSSCTTSLII</sequence>
<dbReference type="InterPro" id="IPR054722">
    <property type="entry name" value="PolX-like_BBD"/>
</dbReference>